<dbReference type="SUPFAM" id="SSF47391">
    <property type="entry name" value="Dimerization-anchoring domain of cAMP-dependent PK regulatory subunit"/>
    <property type="match status" value="1"/>
</dbReference>
<dbReference type="SMR" id="A2FQV9"/>
<dbReference type="GO" id="GO:0006096">
    <property type="term" value="P:glycolytic process"/>
    <property type="evidence" value="ECO:0000318"/>
    <property type="project" value="GO_Central"/>
</dbReference>
<evidence type="ECO:0000259" key="8">
    <source>
        <dbReference type="SMART" id="SM01192"/>
    </source>
</evidence>
<keyword evidence="6" id="KW-0456">Lyase</keyword>
<dbReference type="GO" id="GO:0004634">
    <property type="term" value="F:phosphopyruvate hydratase activity"/>
    <property type="evidence" value="ECO:0000318"/>
    <property type="project" value="GO_Central"/>
</dbReference>
<dbReference type="AlphaFoldDB" id="A2FQV9"/>
<comment type="cofactor">
    <cofactor evidence="7">
        <name>Mg(2+)</name>
        <dbReference type="ChEBI" id="CHEBI:18420"/>
    </cofactor>
    <text evidence="7">Mg(2+) is required for catalysis and for stabilizing the dimer.</text>
</comment>
<evidence type="ECO:0000256" key="7">
    <source>
        <dbReference type="PIRSR" id="PIRSR001400-3"/>
    </source>
</evidence>
<dbReference type="PANTHER" id="PTHR11902:SF1">
    <property type="entry name" value="ENOLASE"/>
    <property type="match status" value="1"/>
</dbReference>
<dbReference type="STRING" id="5722.A2FQV9"/>
<dbReference type="eggNOG" id="KOG2670">
    <property type="taxonomic scope" value="Eukaryota"/>
</dbReference>
<dbReference type="VEuPathDB" id="TrichDB:TVAG_148010"/>
<dbReference type="InterPro" id="IPR000941">
    <property type="entry name" value="Enolase"/>
</dbReference>
<feature type="domain" description="Enolase N-terminal" evidence="9">
    <location>
        <begin position="55"/>
        <end position="189"/>
    </location>
</feature>
<dbReference type="InterPro" id="IPR029017">
    <property type="entry name" value="Enolase-like_N"/>
</dbReference>
<dbReference type="RefSeq" id="XP_001305628.1">
    <property type="nucleotide sequence ID" value="XM_001305627.1"/>
</dbReference>
<comment type="pathway">
    <text evidence="1">Carbohydrate degradation; glycolysis; pyruvate from D-glyceraldehyde 3-phosphate: step 4/5.</text>
</comment>
<proteinExistence type="inferred from homology"/>
<evidence type="ECO:0000256" key="6">
    <source>
        <dbReference type="ARBA" id="ARBA00023239"/>
    </source>
</evidence>
<protein>
    <recommendedName>
        <fullName evidence="3">phosphopyruvate hydratase</fullName>
        <ecNumber evidence="3">4.2.1.11</ecNumber>
    </recommendedName>
</protein>
<dbReference type="Gene3D" id="3.30.390.10">
    <property type="entry name" value="Enolase-like, N-terminal domain"/>
    <property type="match status" value="1"/>
</dbReference>
<evidence type="ECO:0000313" key="11">
    <source>
        <dbReference type="Proteomes" id="UP000001542"/>
    </source>
</evidence>
<comment type="similarity">
    <text evidence="2">Belongs to the enolase family.</text>
</comment>
<evidence type="ECO:0000256" key="3">
    <source>
        <dbReference type="ARBA" id="ARBA00012058"/>
    </source>
</evidence>
<keyword evidence="7" id="KW-0479">Metal-binding</keyword>
<dbReference type="Proteomes" id="UP000001542">
    <property type="component" value="Unassembled WGS sequence"/>
</dbReference>
<dbReference type="Pfam" id="PF03952">
    <property type="entry name" value="Enolase_N"/>
    <property type="match status" value="1"/>
</dbReference>
<dbReference type="InterPro" id="IPR020810">
    <property type="entry name" value="Enolase_C"/>
</dbReference>
<dbReference type="GO" id="GO:0000015">
    <property type="term" value="C:phosphopyruvate hydratase complex"/>
    <property type="evidence" value="ECO:0000318"/>
    <property type="project" value="GO_Central"/>
</dbReference>
<dbReference type="InterPro" id="IPR020811">
    <property type="entry name" value="Enolase_N"/>
</dbReference>
<feature type="binding site" evidence="7">
    <location>
        <position position="315"/>
    </location>
    <ligand>
        <name>Mg(2+)</name>
        <dbReference type="ChEBI" id="CHEBI:18420"/>
    </ligand>
</feature>
<dbReference type="InParanoid" id="A2FQV9"/>
<evidence type="ECO:0000313" key="10">
    <source>
        <dbReference type="EMBL" id="EAX92698.1"/>
    </source>
</evidence>
<dbReference type="VEuPathDB" id="TrichDB:TVAGG3_0959570"/>
<dbReference type="KEGG" id="tva:4750411"/>
<keyword evidence="4 7" id="KW-0460">Magnesium</keyword>
<dbReference type="GO" id="GO:0000287">
    <property type="term" value="F:magnesium ion binding"/>
    <property type="evidence" value="ECO:0007669"/>
    <property type="project" value="InterPro"/>
</dbReference>
<dbReference type="EC" id="4.2.1.11" evidence="3"/>
<dbReference type="SUPFAM" id="SSF51604">
    <property type="entry name" value="Enolase C-terminal domain-like"/>
    <property type="match status" value="1"/>
</dbReference>
<evidence type="ECO:0000256" key="2">
    <source>
        <dbReference type="ARBA" id="ARBA00009604"/>
    </source>
</evidence>
<feature type="binding site" evidence="7">
    <location>
        <position position="306"/>
    </location>
    <ligand>
        <name>Mg(2+)</name>
        <dbReference type="ChEBI" id="CHEBI:18420"/>
    </ligand>
</feature>
<accession>A2FQV9</accession>
<dbReference type="InterPro" id="IPR036849">
    <property type="entry name" value="Enolase-like_C_sf"/>
</dbReference>
<reference evidence="10" key="1">
    <citation type="submission" date="2006-10" db="EMBL/GenBank/DDBJ databases">
        <authorList>
            <person name="Amadeo P."/>
            <person name="Zhao Q."/>
            <person name="Wortman J."/>
            <person name="Fraser-Liggett C."/>
            <person name="Carlton J."/>
        </authorList>
    </citation>
    <scope>NUCLEOTIDE SEQUENCE</scope>
    <source>
        <strain evidence="10">G3</strain>
    </source>
</reference>
<dbReference type="EMBL" id="DS113952">
    <property type="protein sequence ID" value="EAX92698.1"/>
    <property type="molecule type" value="Genomic_DNA"/>
</dbReference>
<evidence type="ECO:0000256" key="1">
    <source>
        <dbReference type="ARBA" id="ARBA00005031"/>
    </source>
</evidence>
<dbReference type="SMART" id="SM01192">
    <property type="entry name" value="Enolase_C"/>
    <property type="match status" value="1"/>
</dbReference>
<dbReference type="SMART" id="SM01193">
    <property type="entry name" value="Enolase_N"/>
    <property type="match status" value="1"/>
</dbReference>
<keyword evidence="11" id="KW-1185">Reference proteome</keyword>
<name>A2FQV9_TRIV3</name>
<dbReference type="PANTHER" id="PTHR11902">
    <property type="entry name" value="ENOLASE"/>
    <property type="match status" value="1"/>
</dbReference>
<feature type="domain" description="Enolase C-terminal TIM barrel" evidence="8">
    <location>
        <begin position="198"/>
        <end position="444"/>
    </location>
</feature>
<dbReference type="UniPathway" id="UPA00109">
    <property type="reaction ID" value="UER00187"/>
</dbReference>
<dbReference type="SUPFAM" id="SSF54826">
    <property type="entry name" value="Enolase N-terminal domain-like"/>
    <property type="match status" value="1"/>
</dbReference>
<gene>
    <name evidence="10" type="ORF">TVAG_148010</name>
</gene>
<evidence type="ECO:0000256" key="4">
    <source>
        <dbReference type="ARBA" id="ARBA00022842"/>
    </source>
</evidence>
<evidence type="ECO:0000256" key="5">
    <source>
        <dbReference type="ARBA" id="ARBA00023152"/>
    </source>
</evidence>
<evidence type="ECO:0000259" key="9">
    <source>
        <dbReference type="SMART" id="SM01193"/>
    </source>
</evidence>
<dbReference type="OrthoDB" id="10009078at2759"/>
<dbReference type="Gene3D" id="3.20.20.120">
    <property type="entry name" value="Enolase-like C-terminal domain"/>
    <property type="match status" value="2"/>
</dbReference>
<dbReference type="PIRSF" id="PIRSF001400">
    <property type="entry name" value="Enolase"/>
    <property type="match status" value="1"/>
</dbReference>
<sequence>MSAQEETNKAIAYAEKWELQTVFEDAFANLLIAHPNDPMGFLYDQIVPKAAPPTIDKVIGREILGSRGVPTLEVEVWAKVHGKSEFLATAASPSVDNCAIEDSYVLVDTSNPRYGGRGMRQAVSAVTSVYQPVLEKKQFFNQREVDGWLIQADGTPNRRKSGSNTMIATSATIAIASSKIMRIPLFLHLAKTVTEKTQFTVPRPIFAIFNFMNGPISKVYLIPAANVQVEEQIRIIGEIYLHYTTSMKTAVCNDGCFPIEGDKVDDILQTTEIAVSGGGHTLGDDVFLGFAGRGESNAKFWTDLFDTSSAITYIEDPLPLEDSSGLKNLIAKSSENMVIALGKGISSQVNKISTSVPAKAIVVRPSQTGSITTACDAAKAIDGASKLCVFSTSQNETQDSWIVDIAIACGAQFLQLGPPCRGENIAKINRLLEAAHEIDGMQEKETDE</sequence>
<keyword evidence="5" id="KW-0324">Glycolysis</keyword>
<organism evidence="10 11">
    <name type="scientific">Trichomonas vaginalis (strain ATCC PRA-98 / G3)</name>
    <dbReference type="NCBI Taxonomy" id="412133"/>
    <lineage>
        <taxon>Eukaryota</taxon>
        <taxon>Metamonada</taxon>
        <taxon>Parabasalia</taxon>
        <taxon>Trichomonadida</taxon>
        <taxon>Trichomonadidae</taxon>
        <taxon>Trichomonas</taxon>
    </lineage>
</organism>
<reference evidence="10" key="2">
    <citation type="journal article" date="2007" name="Science">
        <title>Draft genome sequence of the sexually transmitted pathogen Trichomonas vaginalis.</title>
        <authorList>
            <person name="Carlton J.M."/>
            <person name="Hirt R.P."/>
            <person name="Silva J.C."/>
            <person name="Delcher A.L."/>
            <person name="Schatz M."/>
            <person name="Zhao Q."/>
            <person name="Wortman J.R."/>
            <person name="Bidwell S.L."/>
            <person name="Alsmark U.C.M."/>
            <person name="Besteiro S."/>
            <person name="Sicheritz-Ponten T."/>
            <person name="Noel C.J."/>
            <person name="Dacks J.B."/>
            <person name="Foster P.G."/>
            <person name="Simillion C."/>
            <person name="Van de Peer Y."/>
            <person name="Miranda-Saavedra D."/>
            <person name="Barton G.J."/>
            <person name="Westrop G.D."/>
            <person name="Mueller S."/>
            <person name="Dessi D."/>
            <person name="Fiori P.L."/>
            <person name="Ren Q."/>
            <person name="Paulsen I."/>
            <person name="Zhang H."/>
            <person name="Bastida-Corcuera F.D."/>
            <person name="Simoes-Barbosa A."/>
            <person name="Brown M.T."/>
            <person name="Hayes R.D."/>
            <person name="Mukherjee M."/>
            <person name="Okumura C.Y."/>
            <person name="Schneider R."/>
            <person name="Smith A.J."/>
            <person name="Vanacova S."/>
            <person name="Villalvazo M."/>
            <person name="Haas B.J."/>
            <person name="Pertea M."/>
            <person name="Feldblyum T.V."/>
            <person name="Utterback T.R."/>
            <person name="Shu C.L."/>
            <person name="Osoegawa K."/>
            <person name="de Jong P.J."/>
            <person name="Hrdy I."/>
            <person name="Horvathova L."/>
            <person name="Zubacova Z."/>
            <person name="Dolezal P."/>
            <person name="Malik S.B."/>
            <person name="Logsdon J.M. Jr."/>
            <person name="Henze K."/>
            <person name="Gupta A."/>
            <person name="Wang C.C."/>
            <person name="Dunne R.L."/>
            <person name="Upcroft J.A."/>
            <person name="Upcroft P."/>
            <person name="White O."/>
            <person name="Salzberg S.L."/>
            <person name="Tang P."/>
            <person name="Chiu C.-H."/>
            <person name="Lee Y.-S."/>
            <person name="Embley T.M."/>
            <person name="Coombs G.H."/>
            <person name="Mottram J.C."/>
            <person name="Tachezy J."/>
            <person name="Fraser-Liggett C.M."/>
            <person name="Johnson P.J."/>
        </authorList>
    </citation>
    <scope>NUCLEOTIDE SEQUENCE [LARGE SCALE GENOMIC DNA]</scope>
    <source>
        <strain evidence="10">G3</strain>
    </source>
</reference>
<dbReference type="Pfam" id="PF00113">
    <property type="entry name" value="Enolase_C"/>
    <property type="match status" value="1"/>
</dbReference>